<evidence type="ECO:0000313" key="1">
    <source>
        <dbReference type="EMBL" id="MFB9074795.1"/>
    </source>
</evidence>
<dbReference type="EMBL" id="JBHMFI010000002">
    <property type="protein sequence ID" value="MFB9074795.1"/>
    <property type="molecule type" value="Genomic_DNA"/>
</dbReference>
<dbReference type="Proteomes" id="UP001589575">
    <property type="component" value="Unassembled WGS sequence"/>
</dbReference>
<evidence type="ECO:0000313" key="2">
    <source>
        <dbReference type="Proteomes" id="UP001589575"/>
    </source>
</evidence>
<reference evidence="1 2" key="1">
    <citation type="submission" date="2024-09" db="EMBL/GenBank/DDBJ databases">
        <authorList>
            <person name="Sun Q."/>
            <person name="Mori K."/>
        </authorList>
    </citation>
    <scope>NUCLEOTIDE SEQUENCE [LARGE SCALE GENOMIC DNA]</scope>
    <source>
        <strain evidence="1 2">CCM 7609</strain>
    </source>
</reference>
<name>A0ABV5G770_9MICC</name>
<accession>A0ABV5G770</accession>
<protein>
    <submittedName>
        <fullName evidence="1">Uncharacterized protein</fullName>
    </submittedName>
</protein>
<proteinExistence type="predicted"/>
<keyword evidence="2" id="KW-1185">Reference proteome</keyword>
<comment type="caution">
    <text evidence="1">The sequence shown here is derived from an EMBL/GenBank/DDBJ whole genome shotgun (WGS) entry which is preliminary data.</text>
</comment>
<organism evidence="1 2">
    <name type="scientific">Citricoccus parietis</name>
    <dbReference type="NCBI Taxonomy" id="592307"/>
    <lineage>
        <taxon>Bacteria</taxon>
        <taxon>Bacillati</taxon>
        <taxon>Actinomycetota</taxon>
        <taxon>Actinomycetes</taxon>
        <taxon>Micrococcales</taxon>
        <taxon>Micrococcaceae</taxon>
        <taxon>Citricoccus</taxon>
    </lineage>
</organism>
<gene>
    <name evidence="1" type="ORF">ACFFX0_27835</name>
</gene>
<sequence>MEGAVAHPVEDRPVDESLGLGQAFRHRTLGHRAQYRCREGF</sequence>